<dbReference type="PANTHER" id="PTHR43844:SF1">
    <property type="entry name" value="METHIONINE SYNTHASE"/>
    <property type="match status" value="1"/>
</dbReference>
<dbReference type="SUPFAM" id="SSF51726">
    <property type="entry name" value="UROD/MetE-like"/>
    <property type="match status" value="1"/>
</dbReference>
<dbReference type="Proteomes" id="UP000183028">
    <property type="component" value="Unassembled WGS sequence"/>
</dbReference>
<evidence type="ECO:0000313" key="1">
    <source>
        <dbReference type="EMBL" id="SEI91742.1"/>
    </source>
</evidence>
<sequence length="39" mass="4475">LYLSPQCGFASCEIGNKLTEHEQWKKIQLVKLVAQEVWG</sequence>
<protein>
    <recommendedName>
        <fullName evidence="3">Cobalamin-independent synthase, Catalytic domain</fullName>
    </recommendedName>
</protein>
<evidence type="ECO:0000313" key="2">
    <source>
        <dbReference type="Proteomes" id="UP000183028"/>
    </source>
</evidence>
<proteinExistence type="predicted"/>
<dbReference type="InterPro" id="IPR038071">
    <property type="entry name" value="UROD/MetE-like_sf"/>
</dbReference>
<dbReference type="EMBL" id="FNYK01000034">
    <property type="protein sequence ID" value="SEI91742.1"/>
    <property type="molecule type" value="Genomic_DNA"/>
</dbReference>
<accession>A0A1H6UUX5</accession>
<name>A0A1H6UUX5_9FIRM</name>
<organism evidence="1 2">
    <name type="scientific">Sharpea azabuensis</name>
    <dbReference type="NCBI Taxonomy" id="322505"/>
    <lineage>
        <taxon>Bacteria</taxon>
        <taxon>Bacillati</taxon>
        <taxon>Bacillota</taxon>
        <taxon>Erysipelotrichia</taxon>
        <taxon>Erysipelotrichales</taxon>
        <taxon>Coprobacillaceae</taxon>
        <taxon>Sharpea</taxon>
    </lineage>
</organism>
<dbReference type="Gene3D" id="3.20.20.210">
    <property type="match status" value="1"/>
</dbReference>
<dbReference type="AlphaFoldDB" id="A0A1H6UUX5"/>
<feature type="non-terminal residue" evidence="1">
    <location>
        <position position="1"/>
    </location>
</feature>
<evidence type="ECO:0008006" key="3">
    <source>
        <dbReference type="Google" id="ProtNLM"/>
    </source>
</evidence>
<reference evidence="2" key="1">
    <citation type="submission" date="2016-10" db="EMBL/GenBank/DDBJ databases">
        <authorList>
            <person name="Varghese N."/>
        </authorList>
    </citation>
    <scope>NUCLEOTIDE SEQUENCE [LARGE SCALE GENOMIC DNA]</scope>
    <source>
        <strain evidence="2">DSM 20406</strain>
    </source>
</reference>
<dbReference type="PANTHER" id="PTHR43844">
    <property type="entry name" value="METHIONINE SYNTHASE"/>
    <property type="match status" value="1"/>
</dbReference>
<keyword evidence="2" id="KW-1185">Reference proteome</keyword>
<gene>
    <name evidence="1" type="ORF">SAMN04487834_103424</name>
</gene>